<evidence type="ECO:0000256" key="1">
    <source>
        <dbReference type="ARBA" id="ARBA00022679"/>
    </source>
</evidence>
<dbReference type="PROSITE" id="PS00606">
    <property type="entry name" value="KS3_1"/>
    <property type="match status" value="1"/>
</dbReference>
<dbReference type="InterPro" id="IPR020841">
    <property type="entry name" value="PKS_Beta-ketoAc_synthase_dom"/>
</dbReference>
<dbReference type="SMART" id="SM00825">
    <property type="entry name" value="PKS_KS"/>
    <property type="match status" value="1"/>
</dbReference>
<dbReference type="PANTHER" id="PTHR43775">
    <property type="entry name" value="FATTY ACID SYNTHASE"/>
    <property type="match status" value="1"/>
</dbReference>
<evidence type="ECO:0000313" key="3">
    <source>
        <dbReference type="EMBL" id="QCL93771.1"/>
    </source>
</evidence>
<name>A0A4D7Y9L8_AGRTU</name>
<organism evidence="3 4">
    <name type="scientific">Agrobacterium tumefaciens</name>
    <dbReference type="NCBI Taxonomy" id="358"/>
    <lineage>
        <taxon>Bacteria</taxon>
        <taxon>Pseudomonadati</taxon>
        <taxon>Pseudomonadota</taxon>
        <taxon>Alphaproteobacteria</taxon>
        <taxon>Hyphomicrobiales</taxon>
        <taxon>Rhizobiaceae</taxon>
        <taxon>Rhizobium/Agrobacterium group</taxon>
        <taxon>Agrobacterium</taxon>
        <taxon>Agrobacterium tumefaciens complex</taxon>
    </lineage>
</organism>
<dbReference type="InterPro" id="IPR014030">
    <property type="entry name" value="Ketoacyl_synth_N"/>
</dbReference>
<gene>
    <name evidence="3" type="ORF">CFBP7129_05870</name>
</gene>
<dbReference type="Gene3D" id="3.40.47.10">
    <property type="match status" value="1"/>
</dbReference>
<evidence type="ECO:0000313" key="4">
    <source>
        <dbReference type="Proteomes" id="UP000298649"/>
    </source>
</evidence>
<dbReference type="PROSITE" id="PS52004">
    <property type="entry name" value="KS3_2"/>
    <property type="match status" value="1"/>
</dbReference>
<accession>A0A4D7Y9L8</accession>
<reference evidence="3 4" key="1">
    <citation type="submission" date="2019-04" db="EMBL/GenBank/DDBJ databases">
        <title>Complete genome sequence of Agrobacterium tumefaciens CFBP7129.</title>
        <authorList>
            <person name="Haryono M."/>
            <person name="Lin Y.-C."/>
            <person name="Lai E.-M."/>
            <person name="Kuo C.-H."/>
        </authorList>
    </citation>
    <scope>NUCLEOTIDE SEQUENCE [LARGE SCALE GENOMIC DNA]</scope>
    <source>
        <strain evidence="3 4">CFBP7129</strain>
    </source>
</reference>
<dbReference type="PANTHER" id="PTHR43775:SF51">
    <property type="entry name" value="INACTIVE PHENOLPHTHIOCEROL SYNTHESIS POLYKETIDE SYNTHASE TYPE I PKS1-RELATED"/>
    <property type="match status" value="1"/>
</dbReference>
<dbReference type="Pfam" id="PF00109">
    <property type="entry name" value="ketoacyl-synt"/>
    <property type="match status" value="1"/>
</dbReference>
<dbReference type="AlphaFoldDB" id="A0A4D7Y9L8"/>
<protein>
    <recommendedName>
        <fullName evidence="2">Ketosynthase family 3 (KS3) domain-containing protein</fullName>
    </recommendedName>
</protein>
<dbReference type="SUPFAM" id="SSF53901">
    <property type="entry name" value="Thiolase-like"/>
    <property type="match status" value="1"/>
</dbReference>
<feature type="domain" description="Ketosynthase family 3 (KS3)" evidence="2">
    <location>
        <begin position="11"/>
        <end position="290"/>
    </location>
</feature>
<proteinExistence type="predicted"/>
<dbReference type="EMBL" id="CP039922">
    <property type="protein sequence ID" value="QCL93771.1"/>
    <property type="molecule type" value="Genomic_DNA"/>
</dbReference>
<evidence type="ECO:0000259" key="2">
    <source>
        <dbReference type="PROSITE" id="PS52004"/>
    </source>
</evidence>
<dbReference type="Proteomes" id="UP000298649">
    <property type="component" value="Chromosome circular"/>
</dbReference>
<dbReference type="GO" id="GO:0004315">
    <property type="term" value="F:3-oxoacyl-[acyl-carrier-protein] synthase activity"/>
    <property type="evidence" value="ECO:0007669"/>
    <property type="project" value="InterPro"/>
</dbReference>
<sequence length="290" mass="31122">MLQNHTPTPPPLDIAIVGMASHFPDAADLYDFWSNIVNGHDAIRDVDTVDPVEYWKPEDFYDPEPRAADKVYGRKAGFVPPIDFDPVGFKLPPLMLQSISTAQLFALHVAKQAMADAGLLGAGAEKIDRDRIGVILGGSGNGNTAFSLAVRQQIPFLRNILLNSGLSAEVAEDTVERLQGLSLEWNEDSFPGFLGNVACGRIASYFDLGGTSYMVDAACASSLAAIKAAIGELTDGSCDAVLTGGVMRYLDYAFEKGFLPLAGSGFPLAEISRTVVPRGFMERLYDAKLA</sequence>
<dbReference type="InterPro" id="IPR016039">
    <property type="entry name" value="Thiolase-like"/>
</dbReference>
<dbReference type="GO" id="GO:0006633">
    <property type="term" value="P:fatty acid biosynthetic process"/>
    <property type="evidence" value="ECO:0007669"/>
    <property type="project" value="InterPro"/>
</dbReference>
<dbReference type="RefSeq" id="WP_137003515.1">
    <property type="nucleotide sequence ID" value="NZ_CP039922.1"/>
</dbReference>
<dbReference type="GO" id="GO:0004312">
    <property type="term" value="F:fatty acid synthase activity"/>
    <property type="evidence" value="ECO:0007669"/>
    <property type="project" value="TreeGrafter"/>
</dbReference>
<dbReference type="InterPro" id="IPR050091">
    <property type="entry name" value="PKS_NRPS_Biosynth_Enz"/>
</dbReference>
<dbReference type="InterPro" id="IPR018201">
    <property type="entry name" value="Ketoacyl_synth_AS"/>
</dbReference>
<keyword evidence="1" id="KW-0808">Transferase</keyword>